<gene>
    <name evidence="4" type="ORF">FEM55_17015</name>
</gene>
<evidence type="ECO:0000313" key="5">
    <source>
        <dbReference type="Proteomes" id="UP000309788"/>
    </source>
</evidence>
<organism evidence="4 5">
    <name type="scientific">Dyadobacter sediminis</name>
    <dbReference type="NCBI Taxonomy" id="1493691"/>
    <lineage>
        <taxon>Bacteria</taxon>
        <taxon>Pseudomonadati</taxon>
        <taxon>Bacteroidota</taxon>
        <taxon>Cytophagia</taxon>
        <taxon>Cytophagales</taxon>
        <taxon>Spirosomataceae</taxon>
        <taxon>Dyadobacter</taxon>
    </lineage>
</organism>
<dbReference type="GO" id="GO:0000160">
    <property type="term" value="P:phosphorelay signal transduction system"/>
    <property type="evidence" value="ECO:0007669"/>
    <property type="project" value="InterPro"/>
</dbReference>
<feature type="domain" description="Response regulatory" evidence="3">
    <location>
        <begin position="5"/>
        <end position="131"/>
    </location>
</feature>
<dbReference type="InterPro" id="IPR050595">
    <property type="entry name" value="Bact_response_regulator"/>
</dbReference>
<keyword evidence="5" id="KW-1185">Reference proteome</keyword>
<feature type="modified residue" description="4-aspartylphosphate" evidence="2">
    <location>
        <position position="62"/>
    </location>
</feature>
<dbReference type="InterPro" id="IPR011006">
    <property type="entry name" value="CheY-like_superfamily"/>
</dbReference>
<dbReference type="InterPro" id="IPR001789">
    <property type="entry name" value="Sig_transdc_resp-reg_receiver"/>
</dbReference>
<dbReference type="OrthoDB" id="1524091at2"/>
<accession>A0A5R9KCI4</accession>
<evidence type="ECO:0000256" key="1">
    <source>
        <dbReference type="ARBA" id="ARBA00022553"/>
    </source>
</evidence>
<evidence type="ECO:0000313" key="4">
    <source>
        <dbReference type="EMBL" id="TLU92422.1"/>
    </source>
</evidence>
<dbReference type="AlphaFoldDB" id="A0A5R9KCI4"/>
<dbReference type="PANTHER" id="PTHR44591">
    <property type="entry name" value="STRESS RESPONSE REGULATOR PROTEIN 1"/>
    <property type="match status" value="1"/>
</dbReference>
<dbReference type="SMART" id="SM00448">
    <property type="entry name" value="REC"/>
    <property type="match status" value="1"/>
</dbReference>
<dbReference type="Proteomes" id="UP000309788">
    <property type="component" value="Unassembled WGS sequence"/>
</dbReference>
<dbReference type="PROSITE" id="PS50110">
    <property type="entry name" value="RESPONSE_REGULATORY"/>
    <property type="match status" value="1"/>
</dbReference>
<dbReference type="EMBL" id="VCEI01000025">
    <property type="protein sequence ID" value="TLU92422.1"/>
    <property type="molecule type" value="Genomic_DNA"/>
</dbReference>
<keyword evidence="1 2" id="KW-0597">Phosphoprotein</keyword>
<comment type="caution">
    <text evidence="4">The sequence shown here is derived from an EMBL/GenBank/DDBJ whole genome shotgun (WGS) entry which is preliminary data.</text>
</comment>
<dbReference type="PANTHER" id="PTHR44591:SF3">
    <property type="entry name" value="RESPONSE REGULATORY DOMAIN-CONTAINING PROTEIN"/>
    <property type="match status" value="1"/>
</dbReference>
<sequence>MAKQIICIVDDDPLFQYVTKRMIDKVLDNYSLLQFSDGLQAIEFIKGNLANAEQLPQLIFLDINMPELNGWQFLDEFRLLHTGHYLPVIYMASSSTDSTDINMSKTYEELIGYIVKPISREELKNILAATYID</sequence>
<dbReference type="Gene3D" id="3.40.50.2300">
    <property type="match status" value="1"/>
</dbReference>
<dbReference type="Pfam" id="PF00072">
    <property type="entry name" value="Response_reg"/>
    <property type="match status" value="1"/>
</dbReference>
<proteinExistence type="predicted"/>
<dbReference type="SUPFAM" id="SSF52172">
    <property type="entry name" value="CheY-like"/>
    <property type="match status" value="1"/>
</dbReference>
<evidence type="ECO:0000256" key="2">
    <source>
        <dbReference type="PROSITE-ProRule" id="PRU00169"/>
    </source>
</evidence>
<protein>
    <submittedName>
        <fullName evidence="4">Response regulator</fullName>
    </submittedName>
</protein>
<name>A0A5R9KCI4_9BACT</name>
<dbReference type="RefSeq" id="WP_138282531.1">
    <property type="nucleotide sequence ID" value="NZ_BMGE01000003.1"/>
</dbReference>
<evidence type="ECO:0000259" key="3">
    <source>
        <dbReference type="PROSITE" id="PS50110"/>
    </source>
</evidence>
<reference evidence="4 5" key="1">
    <citation type="submission" date="2019-05" db="EMBL/GenBank/DDBJ databases">
        <authorList>
            <person name="Qu J.-H."/>
        </authorList>
    </citation>
    <scope>NUCLEOTIDE SEQUENCE [LARGE SCALE GENOMIC DNA]</scope>
    <source>
        <strain evidence="4 5">Z12</strain>
    </source>
</reference>